<keyword evidence="3" id="KW-1185">Reference proteome</keyword>
<name>A0A3P6TUV7_LITSI</name>
<dbReference type="AlphaFoldDB" id="A0A3P6TUV7"/>
<evidence type="ECO:0000313" key="2">
    <source>
        <dbReference type="EMBL" id="VDK87119.1"/>
    </source>
</evidence>
<protein>
    <submittedName>
        <fullName evidence="2">Uncharacterized protein</fullName>
    </submittedName>
</protein>
<accession>A0A3P6TUV7</accession>
<evidence type="ECO:0000256" key="1">
    <source>
        <dbReference type="SAM" id="MobiDB-lite"/>
    </source>
</evidence>
<feature type="region of interest" description="Disordered" evidence="1">
    <location>
        <begin position="141"/>
        <end position="177"/>
    </location>
</feature>
<feature type="compositionally biased region" description="Basic and acidic residues" evidence="1">
    <location>
        <begin position="309"/>
        <end position="323"/>
    </location>
</feature>
<evidence type="ECO:0000313" key="3">
    <source>
        <dbReference type="Proteomes" id="UP000277928"/>
    </source>
</evidence>
<sequence length="378" mass="43341">MDPVHLSMPDLSIAARRRLFRSTIHSVHNVTNTDTAWDLHGLRRTGWGEKLLRRRSESASDYLLSRYRTAPDTATGSPVKDIIDAYAKNGVDHHINTNNGHFINNNVDDTLANRKIIQQHRSLLENRRGSKKNDVIINSVSHPAVHHEDTHNKSDSDTNNDVENRNGRGNNSNSDYGKLSDQFLQRYHYSYLNDYKKFHFVTVTGRNWFWKNIAVKNSNAVSARRYSLLNKPFQQTSSAASNNNNSSMRNIIKMAKHIAECLEQFNTGLDKVLQARQLLETSQELPTDDRETMLRLLNQAMRTSLKRMEYNDDRYEPDGRHSESPNSLGGQRQCAPAQELYSTNSSFHNTSSMDPTEFFQQHGQQLLALLQQNMAKQN</sequence>
<dbReference type="OrthoDB" id="5876170at2759"/>
<dbReference type="OMA" id="RMEYNDD"/>
<feature type="compositionally biased region" description="Basic and acidic residues" evidence="1">
    <location>
        <begin position="145"/>
        <end position="166"/>
    </location>
</feature>
<proteinExistence type="predicted"/>
<organism evidence="2 3">
    <name type="scientific">Litomosoides sigmodontis</name>
    <name type="common">Filarial nematode worm</name>
    <dbReference type="NCBI Taxonomy" id="42156"/>
    <lineage>
        <taxon>Eukaryota</taxon>
        <taxon>Metazoa</taxon>
        <taxon>Ecdysozoa</taxon>
        <taxon>Nematoda</taxon>
        <taxon>Chromadorea</taxon>
        <taxon>Rhabditida</taxon>
        <taxon>Spirurina</taxon>
        <taxon>Spiruromorpha</taxon>
        <taxon>Filarioidea</taxon>
        <taxon>Onchocercidae</taxon>
        <taxon>Litomosoides</taxon>
    </lineage>
</organism>
<dbReference type="Proteomes" id="UP000277928">
    <property type="component" value="Unassembled WGS sequence"/>
</dbReference>
<feature type="region of interest" description="Disordered" evidence="1">
    <location>
        <begin position="309"/>
        <end position="334"/>
    </location>
</feature>
<gene>
    <name evidence="2" type="ORF">NLS_LOCUS7987</name>
</gene>
<reference evidence="2 3" key="1">
    <citation type="submission" date="2018-08" db="EMBL/GenBank/DDBJ databases">
        <authorList>
            <person name="Laetsch R D."/>
            <person name="Stevens L."/>
            <person name="Kumar S."/>
            <person name="Blaxter L. M."/>
        </authorList>
    </citation>
    <scope>NUCLEOTIDE SEQUENCE [LARGE SCALE GENOMIC DNA]</scope>
</reference>
<dbReference type="EMBL" id="UYRX01000919">
    <property type="protein sequence ID" value="VDK87119.1"/>
    <property type="molecule type" value="Genomic_DNA"/>
</dbReference>